<evidence type="ECO:0000256" key="2">
    <source>
        <dbReference type="ARBA" id="ARBA00022679"/>
    </source>
</evidence>
<dbReference type="Proteomes" id="UP000321301">
    <property type="component" value="Unassembled WGS sequence"/>
</dbReference>
<gene>
    <name evidence="3" type="ORF">CQA01_22650</name>
</gene>
<dbReference type="InterPro" id="IPR004629">
    <property type="entry name" value="WecG_TagA_CpsF"/>
</dbReference>
<organism evidence="3 4">
    <name type="scientific">Cyclobacterium qasimii</name>
    <dbReference type="NCBI Taxonomy" id="1350429"/>
    <lineage>
        <taxon>Bacteria</taxon>
        <taxon>Pseudomonadati</taxon>
        <taxon>Bacteroidota</taxon>
        <taxon>Cytophagia</taxon>
        <taxon>Cytophagales</taxon>
        <taxon>Cyclobacteriaceae</taxon>
        <taxon>Cyclobacterium</taxon>
    </lineage>
</organism>
<sequence length="253" mass="28753">MKEVKRISICNVPVDSLTMEETVALIDQSIKRNENLHHVVVNAAKLVNAQKDAELKASIVECDIINADGQSIVWAARFLGEDLPERVAGIDLMDNLVGLAAREKYKIFFLGAKEDVVNKVVQIYSEKYNPNIIAGYRNGYFGKEEELGIAEQIKASKADILFVAMSSPKKEIFLNKYKGVMDVPFIMGVGGSFDVVSGKVKRAPVWMQNICLEWFYRTMQEPGRMWKRYLTTNIAFVKLLFTERFFPSNRRKT</sequence>
<keyword evidence="2 3" id="KW-0808">Transferase</keyword>
<accession>A0A512CBZ3</accession>
<dbReference type="EMBL" id="BJYV01000009">
    <property type="protein sequence ID" value="GEO21731.1"/>
    <property type="molecule type" value="Genomic_DNA"/>
</dbReference>
<evidence type="ECO:0000313" key="3">
    <source>
        <dbReference type="EMBL" id="GEO21731.1"/>
    </source>
</evidence>
<name>A0A512CBZ3_9BACT</name>
<dbReference type="GO" id="GO:0016758">
    <property type="term" value="F:hexosyltransferase activity"/>
    <property type="evidence" value="ECO:0007669"/>
    <property type="project" value="TreeGrafter"/>
</dbReference>
<comment type="caution">
    <text evidence="3">The sequence shown here is derived from an EMBL/GenBank/DDBJ whole genome shotgun (WGS) entry which is preliminary data.</text>
</comment>
<dbReference type="NCBIfam" id="TIGR00696">
    <property type="entry name" value="wecG_tagA_cpsF"/>
    <property type="match status" value="1"/>
</dbReference>
<dbReference type="CDD" id="cd06533">
    <property type="entry name" value="Glyco_transf_WecG_TagA"/>
    <property type="match status" value="1"/>
</dbReference>
<dbReference type="AlphaFoldDB" id="A0A512CBZ3"/>
<evidence type="ECO:0000313" key="4">
    <source>
        <dbReference type="Proteomes" id="UP000321301"/>
    </source>
</evidence>
<keyword evidence="4" id="KW-1185">Reference proteome</keyword>
<proteinExistence type="predicted"/>
<dbReference type="PANTHER" id="PTHR34136:SF1">
    <property type="entry name" value="UDP-N-ACETYL-D-MANNOSAMINURONIC ACID TRANSFERASE"/>
    <property type="match status" value="1"/>
</dbReference>
<keyword evidence="1" id="KW-0328">Glycosyltransferase</keyword>
<evidence type="ECO:0000256" key="1">
    <source>
        <dbReference type="ARBA" id="ARBA00022676"/>
    </source>
</evidence>
<dbReference type="PANTHER" id="PTHR34136">
    <property type="match status" value="1"/>
</dbReference>
<dbReference type="Pfam" id="PF03808">
    <property type="entry name" value="Glyco_tran_WecG"/>
    <property type="match status" value="1"/>
</dbReference>
<reference evidence="3 4" key="1">
    <citation type="submission" date="2019-07" db="EMBL/GenBank/DDBJ databases">
        <title>Whole genome shotgun sequence of Cyclobacterium qasimii NBRC 106168.</title>
        <authorList>
            <person name="Hosoyama A."/>
            <person name="Uohara A."/>
            <person name="Ohji S."/>
            <person name="Ichikawa N."/>
        </authorList>
    </citation>
    <scope>NUCLEOTIDE SEQUENCE [LARGE SCALE GENOMIC DNA]</scope>
    <source>
        <strain evidence="3 4">NBRC 106168</strain>
    </source>
</reference>
<dbReference type="RefSeq" id="WP_020889534.1">
    <property type="nucleotide sequence ID" value="NZ_BJYV01000009.1"/>
</dbReference>
<protein>
    <submittedName>
        <fullName evidence="3">UDP-N-acetyl-D-mannosamine transferase</fullName>
    </submittedName>
</protein>